<dbReference type="eggNOG" id="ENOG5030WNH">
    <property type="taxonomic scope" value="Bacteria"/>
</dbReference>
<evidence type="ECO:0000313" key="2">
    <source>
        <dbReference type="Proteomes" id="UP000001817"/>
    </source>
</evidence>
<dbReference type="EMBL" id="CP000270">
    <property type="protein sequence ID" value="ABE29346.1"/>
    <property type="molecule type" value="Genomic_DNA"/>
</dbReference>
<dbReference type="AlphaFoldDB" id="Q143Z3"/>
<protein>
    <submittedName>
        <fullName evidence="1">Uncharacterized protein</fullName>
    </submittedName>
</protein>
<keyword evidence="2" id="KW-1185">Reference proteome</keyword>
<name>Q143Z3_PARXL</name>
<evidence type="ECO:0000313" key="1">
    <source>
        <dbReference type="EMBL" id="ABE29346.1"/>
    </source>
</evidence>
<dbReference type="KEGG" id="bxe:Bxe_A3642"/>
<organism evidence="1 2">
    <name type="scientific">Paraburkholderia xenovorans (strain LB400)</name>
    <dbReference type="NCBI Taxonomy" id="266265"/>
    <lineage>
        <taxon>Bacteria</taxon>
        <taxon>Pseudomonadati</taxon>
        <taxon>Pseudomonadota</taxon>
        <taxon>Betaproteobacteria</taxon>
        <taxon>Burkholderiales</taxon>
        <taxon>Burkholderiaceae</taxon>
        <taxon>Paraburkholderia</taxon>
    </lineage>
</organism>
<dbReference type="Proteomes" id="UP000001817">
    <property type="component" value="Chromosome 1"/>
</dbReference>
<gene>
    <name evidence="1" type="ORF">Bxe_A3642</name>
</gene>
<sequence length="181" mass="20473">MVPVCQPCHCARSPPRKRVCGRSNTFQGDRAMTKSVKHSRTTSRPPVDAFQYEKLALSAFGLVERQLGQLDKLVTLAASIVRNPAITREERHRQRRLLEVLVDTVEDYQREVENDRELYQVIALDSKGIPQSHITARHATDLLDKATRTATDSRERAGGKRVMANGQVRFKTVTRRTATAH</sequence>
<reference evidence="1 2" key="1">
    <citation type="journal article" date="2006" name="Proc. Natl. Acad. Sci. U.S.A.">
        <title>Burkholderia xenovorans LB400 harbors a multi-replicon, 9.73-Mbp genome shaped for versatility.</title>
        <authorList>
            <person name="Chain P.S."/>
            <person name="Denef V.J."/>
            <person name="Konstantinidis K.T."/>
            <person name="Vergez L.M."/>
            <person name="Agullo L."/>
            <person name="Reyes V.L."/>
            <person name="Hauser L."/>
            <person name="Cordova M."/>
            <person name="Gomez L."/>
            <person name="Gonzalez M."/>
            <person name="Land M."/>
            <person name="Lao V."/>
            <person name="Larimer F."/>
            <person name="LiPuma J.J."/>
            <person name="Mahenthiralingam E."/>
            <person name="Malfatti S.A."/>
            <person name="Marx C.J."/>
            <person name="Parnell J.J."/>
            <person name="Ramette A."/>
            <person name="Richardson P."/>
            <person name="Seeger M."/>
            <person name="Smith D."/>
            <person name="Spilker T."/>
            <person name="Sul W.J."/>
            <person name="Tsoi T.V."/>
            <person name="Ulrich L.E."/>
            <person name="Zhulin I.B."/>
            <person name="Tiedje J.M."/>
        </authorList>
    </citation>
    <scope>NUCLEOTIDE SEQUENCE [LARGE SCALE GENOMIC DNA]</scope>
    <source>
        <strain evidence="1 2">LB400</strain>
    </source>
</reference>
<accession>Q143Z3</accession>
<proteinExistence type="predicted"/>